<evidence type="ECO:0000259" key="15">
    <source>
        <dbReference type="PROSITE" id="PS50600"/>
    </source>
</evidence>
<dbReference type="GO" id="GO:0005789">
    <property type="term" value="C:endoplasmic reticulum membrane"/>
    <property type="evidence" value="ECO:0007669"/>
    <property type="project" value="UniProtKB-SubCell"/>
</dbReference>
<comment type="similarity">
    <text evidence="3">Belongs to the peptidase C48 family.</text>
</comment>
<evidence type="ECO:0000256" key="5">
    <source>
        <dbReference type="ARBA" id="ARBA00011738"/>
    </source>
</evidence>
<comment type="subcellular location">
    <subcellularLocation>
        <location evidence="1">Endoplasmic reticulum membrane</location>
        <topology evidence="1">Peripheral membrane protein</topology>
    </subcellularLocation>
</comment>
<dbReference type="InterPro" id="IPR044613">
    <property type="entry name" value="Nep1/2-like"/>
</dbReference>
<dbReference type="EC" id="2.3.1.4" evidence="6"/>
<keyword evidence="12" id="KW-0472">Membrane</keyword>
<dbReference type="InterPro" id="IPR003653">
    <property type="entry name" value="Peptidase_C48_C"/>
</dbReference>
<dbReference type="Pfam" id="PF00583">
    <property type="entry name" value="Acetyltransf_1"/>
    <property type="match status" value="1"/>
</dbReference>
<evidence type="ECO:0000256" key="12">
    <source>
        <dbReference type="ARBA" id="ARBA00023136"/>
    </source>
</evidence>
<protein>
    <recommendedName>
        <fullName evidence="6">glucosamine-phosphate N-acetyltransferase</fullName>
        <ecNumber evidence="6">2.3.1.4</ecNumber>
    </recommendedName>
</protein>
<keyword evidence="11" id="KW-0256">Endoplasmic reticulum</keyword>
<keyword evidence="18" id="KW-1185">Reference proteome</keyword>
<dbReference type="PROSITE" id="PS51186">
    <property type="entry name" value="GNAT"/>
    <property type="match status" value="1"/>
</dbReference>
<evidence type="ECO:0000256" key="2">
    <source>
        <dbReference type="ARBA" id="ARBA00004832"/>
    </source>
</evidence>
<sequence length="384" mass="43343">MVRPSGDDMILSYNDAVLRRSDLDILSGPEFLNDRIIEFYFSYLSSSYPSDDIYLVPPSIAFWLQNCSDKETLKGFTEPLNLTAKNLVIFPVNNNNDVTQAEGGSHWSLLVFYRAANVFVHHDSFGGSNREYSRILSSSVGKFVANSDSDINYVEHKSSPQQKNGYDCGLFIIAIARVICSWYASNARVDGEHLWLRNVEDQVTQSTVSKLRKEILDLIMGLMPSRTNMQTVKPNDDQSHKIRRLEITDKSKGFIELLRQLTVCDSVSDTEFKERFRELAAEGDNHVICVVEDSNTGRIIATGSVFIEKKFIRNCGKVGHIEDVVVDASTRGLNLGKKVIEFLTAHAQSMGCYKVILDCSAQNRAFYEKCGFSEKEIQMVKYFG</sequence>
<dbReference type="GO" id="GO:0019784">
    <property type="term" value="F:deNEDDylase activity"/>
    <property type="evidence" value="ECO:0007669"/>
    <property type="project" value="InterPro"/>
</dbReference>
<keyword evidence="7" id="KW-0645">Protease</keyword>
<evidence type="ECO:0000256" key="6">
    <source>
        <dbReference type="ARBA" id="ARBA00012703"/>
    </source>
</evidence>
<evidence type="ECO:0000256" key="3">
    <source>
        <dbReference type="ARBA" id="ARBA00005234"/>
    </source>
</evidence>
<dbReference type="GO" id="GO:0008234">
    <property type="term" value="F:cysteine-type peptidase activity"/>
    <property type="evidence" value="ECO:0007669"/>
    <property type="project" value="UniProtKB-KW"/>
</dbReference>
<accession>A0AAW1GKQ6</accession>
<keyword evidence="10" id="KW-0788">Thiol protease</keyword>
<proteinExistence type="inferred from homology"/>
<dbReference type="FunFam" id="3.40.395.10:FF:000008">
    <property type="entry name" value="Ulp1 protease family protein"/>
    <property type="match status" value="1"/>
</dbReference>
<reference evidence="17" key="1">
    <citation type="submission" date="2024-03" db="EMBL/GenBank/DDBJ databases">
        <title>WGS assembly of Saponaria officinalis var. Norfolk2.</title>
        <authorList>
            <person name="Jenkins J."/>
            <person name="Shu S."/>
            <person name="Grimwood J."/>
            <person name="Barry K."/>
            <person name="Goodstein D."/>
            <person name="Schmutz J."/>
            <person name="Leebens-Mack J."/>
            <person name="Osbourn A."/>
        </authorList>
    </citation>
    <scope>NUCLEOTIDE SEQUENCE [LARGE SCALE GENOMIC DNA]</scope>
    <source>
        <strain evidence="17">JIC</strain>
    </source>
</reference>
<dbReference type="FunFam" id="3.40.630.30:FF:000048">
    <property type="entry name" value="Glucosamine 6-phosphate N-acetyltransferase"/>
    <property type="match status" value="1"/>
</dbReference>
<feature type="domain" description="Ubiquitin-like protease family profile" evidence="15">
    <location>
        <begin position="16"/>
        <end position="179"/>
    </location>
</feature>
<dbReference type="Pfam" id="PF02902">
    <property type="entry name" value="Peptidase_C48"/>
    <property type="match status" value="1"/>
</dbReference>
<dbReference type="PANTHER" id="PTHR46468">
    <property type="entry name" value="SENTRIN-SPECIFIC PROTEASE 8"/>
    <property type="match status" value="1"/>
</dbReference>
<evidence type="ECO:0000256" key="11">
    <source>
        <dbReference type="ARBA" id="ARBA00022824"/>
    </source>
</evidence>
<name>A0AAW1GKQ6_SAPOF</name>
<dbReference type="SUPFAM" id="SSF55729">
    <property type="entry name" value="Acyl-CoA N-acyltransferases (Nat)"/>
    <property type="match status" value="1"/>
</dbReference>
<dbReference type="InterPro" id="IPR016181">
    <property type="entry name" value="Acyl_CoA_acyltransferase"/>
</dbReference>
<dbReference type="SUPFAM" id="SSF54001">
    <property type="entry name" value="Cysteine proteinases"/>
    <property type="match status" value="1"/>
</dbReference>
<dbReference type="GO" id="GO:0006044">
    <property type="term" value="P:N-acetylglucosamine metabolic process"/>
    <property type="evidence" value="ECO:0007669"/>
    <property type="project" value="UniProtKB-ARBA"/>
</dbReference>
<organism evidence="17 18">
    <name type="scientific">Saponaria officinalis</name>
    <name type="common">Common soapwort</name>
    <name type="synonym">Lychnis saponaria</name>
    <dbReference type="NCBI Taxonomy" id="3572"/>
    <lineage>
        <taxon>Eukaryota</taxon>
        <taxon>Viridiplantae</taxon>
        <taxon>Streptophyta</taxon>
        <taxon>Embryophyta</taxon>
        <taxon>Tracheophyta</taxon>
        <taxon>Spermatophyta</taxon>
        <taxon>Magnoliopsida</taxon>
        <taxon>eudicotyledons</taxon>
        <taxon>Gunneridae</taxon>
        <taxon>Pentapetalae</taxon>
        <taxon>Caryophyllales</taxon>
        <taxon>Caryophyllaceae</taxon>
        <taxon>Caryophylleae</taxon>
        <taxon>Saponaria</taxon>
    </lineage>
</organism>
<dbReference type="GO" id="GO:0000338">
    <property type="term" value="P:protein deneddylation"/>
    <property type="evidence" value="ECO:0007669"/>
    <property type="project" value="TreeGrafter"/>
</dbReference>
<keyword evidence="9" id="KW-0378">Hydrolase</keyword>
<evidence type="ECO:0000313" key="18">
    <source>
        <dbReference type="Proteomes" id="UP001443914"/>
    </source>
</evidence>
<dbReference type="AlphaFoldDB" id="A0AAW1GKQ6"/>
<evidence type="ECO:0000256" key="4">
    <source>
        <dbReference type="ARBA" id="ARBA00006048"/>
    </source>
</evidence>
<evidence type="ECO:0000256" key="13">
    <source>
        <dbReference type="ARBA" id="ARBA00023315"/>
    </source>
</evidence>
<dbReference type="GO" id="GO:0006508">
    <property type="term" value="P:proteolysis"/>
    <property type="evidence" value="ECO:0007669"/>
    <property type="project" value="UniProtKB-KW"/>
</dbReference>
<evidence type="ECO:0000256" key="14">
    <source>
        <dbReference type="ARBA" id="ARBA00048964"/>
    </source>
</evidence>
<dbReference type="Gene3D" id="3.40.630.30">
    <property type="match status" value="1"/>
</dbReference>
<gene>
    <name evidence="17" type="ORF">RND81_14G018700</name>
</gene>
<evidence type="ECO:0000259" key="16">
    <source>
        <dbReference type="PROSITE" id="PS51186"/>
    </source>
</evidence>
<dbReference type="Proteomes" id="UP001443914">
    <property type="component" value="Unassembled WGS sequence"/>
</dbReference>
<keyword evidence="8" id="KW-0808">Transferase</keyword>
<feature type="domain" description="N-acetyltransferase" evidence="16">
    <location>
        <begin position="240"/>
        <end position="384"/>
    </location>
</feature>
<dbReference type="CDD" id="cd04301">
    <property type="entry name" value="NAT_SF"/>
    <property type="match status" value="1"/>
</dbReference>
<comment type="pathway">
    <text evidence="2">Nucleotide-sugar biosynthesis; UDP-N-acetyl-alpha-D-glucosamine biosynthesis; N-acetyl-alpha-D-glucosamine 1-phosphate from alpha-D-glucosamine 6-phosphate (route I): step 1/2.</text>
</comment>
<evidence type="ECO:0000256" key="8">
    <source>
        <dbReference type="ARBA" id="ARBA00022679"/>
    </source>
</evidence>
<evidence type="ECO:0000256" key="10">
    <source>
        <dbReference type="ARBA" id="ARBA00022807"/>
    </source>
</evidence>
<dbReference type="PROSITE" id="PS50600">
    <property type="entry name" value="ULP_PROTEASE"/>
    <property type="match status" value="1"/>
</dbReference>
<dbReference type="InterPro" id="IPR038765">
    <property type="entry name" value="Papain-like_cys_pep_sf"/>
</dbReference>
<evidence type="ECO:0000256" key="7">
    <source>
        <dbReference type="ARBA" id="ARBA00022670"/>
    </source>
</evidence>
<dbReference type="Gene3D" id="3.40.395.10">
    <property type="entry name" value="Adenoviral Proteinase, Chain A"/>
    <property type="match status" value="1"/>
</dbReference>
<dbReference type="GO" id="GO:0004343">
    <property type="term" value="F:glucosamine 6-phosphate N-acetyltransferase activity"/>
    <property type="evidence" value="ECO:0007669"/>
    <property type="project" value="UniProtKB-EC"/>
</dbReference>
<evidence type="ECO:0000256" key="1">
    <source>
        <dbReference type="ARBA" id="ARBA00004406"/>
    </source>
</evidence>
<keyword evidence="13" id="KW-0012">Acyltransferase</keyword>
<dbReference type="PANTHER" id="PTHR46468:SF1">
    <property type="entry name" value="SENTRIN-SPECIFIC PROTEASE 8"/>
    <property type="match status" value="1"/>
</dbReference>
<evidence type="ECO:0000256" key="9">
    <source>
        <dbReference type="ARBA" id="ARBA00022801"/>
    </source>
</evidence>
<comment type="catalytic activity">
    <reaction evidence="14">
        <text>D-glucosamine 6-phosphate + acetyl-CoA = N-acetyl-D-glucosamine 6-phosphate + CoA + H(+)</text>
        <dbReference type="Rhea" id="RHEA:10292"/>
        <dbReference type="ChEBI" id="CHEBI:15378"/>
        <dbReference type="ChEBI" id="CHEBI:57287"/>
        <dbReference type="ChEBI" id="CHEBI:57288"/>
        <dbReference type="ChEBI" id="CHEBI:57513"/>
        <dbReference type="ChEBI" id="CHEBI:58725"/>
        <dbReference type="EC" id="2.3.1.4"/>
    </reaction>
</comment>
<dbReference type="InterPro" id="IPR000182">
    <property type="entry name" value="GNAT_dom"/>
</dbReference>
<comment type="caution">
    <text evidence="17">The sequence shown here is derived from an EMBL/GenBank/DDBJ whole genome shotgun (WGS) entry which is preliminary data.</text>
</comment>
<evidence type="ECO:0000313" key="17">
    <source>
        <dbReference type="EMBL" id="KAK9664084.1"/>
    </source>
</evidence>
<comment type="subunit">
    <text evidence="5">Homodimer.</text>
</comment>
<dbReference type="EMBL" id="JBDFQZ010000014">
    <property type="protein sequence ID" value="KAK9664084.1"/>
    <property type="molecule type" value="Genomic_DNA"/>
</dbReference>
<comment type="similarity">
    <text evidence="4">Belongs to the acetyltransferase family. GNA1 subfamily.</text>
</comment>